<accession>A0A3R7KC94</accession>
<sequence length="192" mass="21206">MRWRYRSRRWAPLWWRRAIAHLCFVPLIRSWHRARPPKCVRRRALMTGSAPAQVSASHASRRGERSEGTGKRGPCGREDAVDRVRGDERGRAGISPDTCTANGAVAVAGLCAAANRQGGQRGTHEGDGEAADFGKLSRLEQNEEGEENGPASEATRHSRFLKARTSDMSTQRREGAEELPAVSTSVEMRTRS</sequence>
<name>A0A3R7KC94_TRYRA</name>
<evidence type="ECO:0000313" key="2">
    <source>
        <dbReference type="EMBL" id="RNF03614.1"/>
    </source>
</evidence>
<reference evidence="2 3" key="1">
    <citation type="journal article" date="2018" name="BMC Genomics">
        <title>Genomic comparison of Trypanosoma conorhini and Trypanosoma rangeli to Trypanosoma cruzi strains of high and low virulence.</title>
        <authorList>
            <person name="Bradwell K.R."/>
            <person name="Koparde V.N."/>
            <person name="Matveyev A.V."/>
            <person name="Serrano M.G."/>
            <person name="Alves J.M."/>
            <person name="Parikh H."/>
            <person name="Huang B."/>
            <person name="Lee V."/>
            <person name="Espinosa-Alvarez O."/>
            <person name="Ortiz P.A."/>
            <person name="Costa-Martins A.G."/>
            <person name="Teixeira M.M."/>
            <person name="Buck G.A."/>
        </authorList>
    </citation>
    <scope>NUCLEOTIDE SEQUENCE [LARGE SCALE GENOMIC DNA]</scope>
    <source>
        <strain evidence="2 3">AM80</strain>
    </source>
</reference>
<dbReference type="GeneID" id="40329589"/>
<evidence type="ECO:0000256" key="1">
    <source>
        <dbReference type="SAM" id="MobiDB-lite"/>
    </source>
</evidence>
<dbReference type="AlphaFoldDB" id="A0A3R7KC94"/>
<dbReference type="RefSeq" id="XP_029237619.1">
    <property type="nucleotide sequence ID" value="XM_029382529.1"/>
</dbReference>
<dbReference type="Proteomes" id="UP000283634">
    <property type="component" value="Unassembled WGS sequence"/>
</dbReference>
<feature type="region of interest" description="Disordered" evidence="1">
    <location>
        <begin position="47"/>
        <end position="96"/>
    </location>
</feature>
<proteinExistence type="predicted"/>
<feature type="compositionally biased region" description="Basic and acidic residues" evidence="1">
    <location>
        <begin position="61"/>
        <end position="91"/>
    </location>
</feature>
<evidence type="ECO:0000313" key="3">
    <source>
        <dbReference type="Proteomes" id="UP000283634"/>
    </source>
</evidence>
<organism evidence="2 3">
    <name type="scientific">Trypanosoma rangeli</name>
    <dbReference type="NCBI Taxonomy" id="5698"/>
    <lineage>
        <taxon>Eukaryota</taxon>
        <taxon>Discoba</taxon>
        <taxon>Euglenozoa</taxon>
        <taxon>Kinetoplastea</taxon>
        <taxon>Metakinetoplastina</taxon>
        <taxon>Trypanosomatida</taxon>
        <taxon>Trypanosomatidae</taxon>
        <taxon>Trypanosoma</taxon>
        <taxon>Herpetosoma</taxon>
    </lineage>
</organism>
<dbReference type="EMBL" id="MKGL01000189">
    <property type="protein sequence ID" value="RNF03614.1"/>
    <property type="molecule type" value="Genomic_DNA"/>
</dbReference>
<protein>
    <submittedName>
        <fullName evidence="2">Uncharacterized protein</fullName>
    </submittedName>
</protein>
<gene>
    <name evidence="2" type="ORF">TraAM80_05656</name>
</gene>
<comment type="caution">
    <text evidence="2">The sequence shown here is derived from an EMBL/GenBank/DDBJ whole genome shotgun (WGS) entry which is preliminary data.</text>
</comment>
<feature type="region of interest" description="Disordered" evidence="1">
    <location>
        <begin position="136"/>
        <end position="192"/>
    </location>
</feature>
<feature type="compositionally biased region" description="Polar residues" evidence="1">
    <location>
        <begin position="182"/>
        <end position="192"/>
    </location>
</feature>
<keyword evidence="3" id="KW-1185">Reference proteome</keyword>